<dbReference type="Gene3D" id="1.10.30.10">
    <property type="entry name" value="High mobility group box domain"/>
    <property type="match status" value="1"/>
</dbReference>
<feature type="compositionally biased region" description="Polar residues" evidence="1">
    <location>
        <begin position="166"/>
        <end position="185"/>
    </location>
</feature>
<evidence type="ECO:0000256" key="1">
    <source>
        <dbReference type="SAM" id="MobiDB-lite"/>
    </source>
</evidence>
<comment type="caution">
    <text evidence="2">The sequence shown here is derived from an EMBL/GenBank/DDBJ whole genome shotgun (WGS) entry which is preliminary data.</text>
</comment>
<proteinExistence type="predicted"/>
<keyword evidence="3" id="KW-1185">Reference proteome</keyword>
<dbReference type="FunCoup" id="A7AWK2">
    <property type="interactions" value="21"/>
</dbReference>
<sequence length="245" mass="27197">MNVVNTPPLPSSGFRLFYDEVVADVRAALRERLGKEKVPIADVQREVARLWKECSNQEEYRQKAALLRESHGTTESSKPLDTDELVIPPHRLRRIIELDDNGPRVSKGALKVLGQATTIFLSQFAGNIHRQIVDTEGSYPVKPVHVWNVIRNPLHLKYKFLESSGKQLGTTPSESNDTEVTTASSDDVKMGYRNSGDANDVPLVSTEGVTRTPGASVVTKQSEPGEPTKKRSLSILSYFSNIKRS</sequence>
<dbReference type="RefSeq" id="XP_001608998.1">
    <property type="nucleotide sequence ID" value="XM_001608948.1"/>
</dbReference>
<feature type="region of interest" description="Disordered" evidence="1">
    <location>
        <begin position="166"/>
        <end position="231"/>
    </location>
</feature>
<dbReference type="Proteomes" id="UP000002173">
    <property type="component" value="Unassembled WGS sequence"/>
</dbReference>
<dbReference type="InterPro" id="IPR036910">
    <property type="entry name" value="HMG_box_dom_sf"/>
</dbReference>
<reference evidence="3" key="2">
    <citation type="journal article" date="2020" name="Data Brief">
        <title>Transcriptome dataset of Babesia bovis life stages within vertebrate and invertebrate hosts.</title>
        <authorList>
            <person name="Ueti M.W."/>
            <person name="Johnson W.C."/>
            <person name="Kappmeyer L.S."/>
            <person name="Herndon D.R."/>
            <person name="Mousel M.R."/>
            <person name="Reif K.E."/>
            <person name="Taus N.S."/>
            <person name="Ifeonu O.O."/>
            <person name="Silva J.C."/>
            <person name="Suarez C.E."/>
            <person name="Brayton K.A."/>
        </authorList>
    </citation>
    <scope>NUCLEOTIDE SEQUENCE [LARGE SCALE GENOMIC DNA]</scope>
</reference>
<dbReference type="SUPFAM" id="SSF47095">
    <property type="entry name" value="HMG-box"/>
    <property type="match status" value="1"/>
</dbReference>
<dbReference type="EMBL" id="AAXT01000005">
    <property type="protein sequence ID" value="EDO05430.1"/>
    <property type="molecule type" value="Genomic_DNA"/>
</dbReference>
<dbReference type="InParanoid" id="A7AWK2"/>
<dbReference type="VEuPathDB" id="PiroplasmaDB:BBOV_I003480"/>
<name>A7AWK2_BABBO</name>
<dbReference type="OMA" id="ARLWKEC"/>
<organism evidence="2 3">
    <name type="scientific">Babesia bovis</name>
    <dbReference type="NCBI Taxonomy" id="5865"/>
    <lineage>
        <taxon>Eukaryota</taxon>
        <taxon>Sar</taxon>
        <taxon>Alveolata</taxon>
        <taxon>Apicomplexa</taxon>
        <taxon>Aconoidasida</taxon>
        <taxon>Piroplasmida</taxon>
        <taxon>Babesiidae</taxon>
        <taxon>Babesia</taxon>
    </lineage>
</organism>
<accession>A7AWK2</accession>
<dbReference type="eggNOG" id="ENOG502TNCQ">
    <property type="taxonomic scope" value="Eukaryota"/>
</dbReference>
<reference evidence="3" key="3">
    <citation type="journal article" date="2021" name="Int. J. Parasitol.">
        <title>Comparative analysis of gene expression between Babesia bovis blood stages and kinetes allowed by improved genome annotation.</title>
        <authorList>
            <person name="Ueti M.W."/>
            <person name="Johnson W.C."/>
            <person name="Kappmeyer L.S."/>
            <person name="Herndon D.R."/>
            <person name="Mousel M.R."/>
            <person name="Reif K.E."/>
            <person name="Taus N.S."/>
            <person name="Ifeonu O.O."/>
            <person name="Silva J.C."/>
            <person name="Suarez C.E."/>
            <person name="Brayton K.A."/>
        </authorList>
    </citation>
    <scope>NUCLEOTIDE SEQUENCE [LARGE SCALE GENOMIC DNA]</scope>
</reference>
<evidence type="ECO:0000313" key="3">
    <source>
        <dbReference type="Proteomes" id="UP000002173"/>
    </source>
</evidence>
<gene>
    <name evidence="2" type="ORF">BBOV_I003480</name>
</gene>
<reference evidence="2 3" key="1">
    <citation type="journal article" date="2007" name="PLoS Pathog.">
        <title>Genome sequence of Babesia bovis and comparative analysis of apicomplexan hemoprotozoa.</title>
        <authorList>
            <person name="Brayton K.A."/>
            <person name="Lau A.O.T."/>
            <person name="Herndon D.R."/>
            <person name="Hannick L."/>
            <person name="Kappmeyer L.S."/>
            <person name="Berens S.J."/>
            <person name="Bidwell S.L."/>
            <person name="Brown W.C."/>
            <person name="Crabtree J."/>
            <person name="Fadrosh D."/>
            <person name="Feldblum T."/>
            <person name="Forberger H.A."/>
            <person name="Haas B.J."/>
            <person name="Howell J.M."/>
            <person name="Khouri H."/>
            <person name="Koo H."/>
            <person name="Mann D.J."/>
            <person name="Norimine J."/>
            <person name="Paulsen I.T."/>
            <person name="Radune D."/>
            <person name="Ren Q."/>
            <person name="Smith R.K. Jr."/>
            <person name="Suarez C.E."/>
            <person name="White O."/>
            <person name="Wortman J.R."/>
            <person name="Knowles D.P. Jr."/>
            <person name="McElwain T.F."/>
            <person name="Nene V.M."/>
        </authorList>
    </citation>
    <scope>NUCLEOTIDE SEQUENCE [LARGE SCALE GENOMIC DNA]</scope>
    <source>
        <strain evidence="2">T2Bo</strain>
    </source>
</reference>
<evidence type="ECO:0000313" key="2">
    <source>
        <dbReference type="EMBL" id="EDO05430.1"/>
    </source>
</evidence>
<dbReference type="GeneID" id="5477214"/>
<dbReference type="AlphaFoldDB" id="A7AWK2"/>
<protein>
    <submittedName>
        <fullName evidence="2">Uncharacterized protein</fullName>
    </submittedName>
</protein>
<dbReference type="STRING" id="5865.A7AWK2"/>
<dbReference type="KEGG" id="bbo:BBOV_I003480"/>